<feature type="binding site" evidence="6">
    <location>
        <position position="632"/>
    </location>
    <ligand>
        <name>Zn(2+)</name>
        <dbReference type="ChEBI" id="CHEBI:29105"/>
        <label>1</label>
    </ligand>
</feature>
<evidence type="ECO:0000313" key="11">
    <source>
        <dbReference type="Proteomes" id="UP001497525"/>
    </source>
</evidence>
<dbReference type="EMBL" id="CAXLJL010000179">
    <property type="protein sequence ID" value="CAL5134149.1"/>
    <property type="molecule type" value="Genomic_DNA"/>
</dbReference>
<feature type="region of interest" description="Disordered" evidence="8">
    <location>
        <begin position="843"/>
        <end position="868"/>
    </location>
</feature>
<dbReference type="FunFam" id="1.10.1300.10:FF:000023">
    <property type="entry name" value="Phosphodiesterase"/>
    <property type="match status" value="1"/>
</dbReference>
<dbReference type="InterPro" id="IPR002073">
    <property type="entry name" value="PDEase_catalytic_dom"/>
</dbReference>
<dbReference type="CDD" id="cd00077">
    <property type="entry name" value="HDc"/>
    <property type="match status" value="1"/>
</dbReference>
<feature type="binding site" evidence="6">
    <location>
        <position position="596"/>
    </location>
    <ligand>
        <name>Zn(2+)</name>
        <dbReference type="ChEBI" id="CHEBI:29105"/>
        <label>1</label>
    </ligand>
</feature>
<evidence type="ECO:0000256" key="1">
    <source>
        <dbReference type="ARBA" id="ARBA00022723"/>
    </source>
</evidence>
<feature type="region of interest" description="Disordered" evidence="8">
    <location>
        <begin position="418"/>
        <end position="443"/>
    </location>
</feature>
<dbReference type="InterPro" id="IPR023174">
    <property type="entry name" value="PDEase_CS"/>
</dbReference>
<evidence type="ECO:0000256" key="6">
    <source>
        <dbReference type="PIRSR" id="PIRSR623088-3"/>
    </source>
</evidence>
<dbReference type="GO" id="GO:0004114">
    <property type="term" value="F:3',5'-cyclic-nucleotide phosphodiesterase activity"/>
    <property type="evidence" value="ECO:0007669"/>
    <property type="project" value="InterPro"/>
</dbReference>
<feature type="binding site" evidence="6">
    <location>
        <position position="750"/>
    </location>
    <ligand>
        <name>Zn(2+)</name>
        <dbReference type="ChEBI" id="CHEBI:29105"/>
        <label>1</label>
    </ligand>
</feature>
<feature type="binding site" evidence="5">
    <location>
        <position position="633"/>
    </location>
    <ligand>
        <name>AMP</name>
        <dbReference type="ChEBI" id="CHEBI:456215"/>
    </ligand>
</feature>
<protein>
    <recommendedName>
        <fullName evidence="7">Phosphodiesterase</fullName>
        <ecNumber evidence="7">3.1.4.-</ecNumber>
    </recommendedName>
</protein>
<dbReference type="PROSITE" id="PS51845">
    <property type="entry name" value="PDEASE_I_2"/>
    <property type="match status" value="1"/>
</dbReference>
<gene>
    <name evidence="10" type="ORF">CDAUBV1_LOCUS7373</name>
</gene>
<evidence type="ECO:0000256" key="2">
    <source>
        <dbReference type="ARBA" id="ARBA00022801"/>
    </source>
</evidence>
<feature type="region of interest" description="Disordered" evidence="8">
    <location>
        <begin position="15"/>
        <end position="47"/>
    </location>
</feature>
<dbReference type="Gene3D" id="1.10.1300.10">
    <property type="entry name" value="3'5'-cyclic nucleotide phosphodiesterase, catalytic domain"/>
    <property type="match status" value="1"/>
</dbReference>
<dbReference type="InterPro" id="IPR036971">
    <property type="entry name" value="PDEase_catalytic_dom_sf"/>
</dbReference>
<feature type="compositionally biased region" description="Low complexity" evidence="8">
    <location>
        <begin position="423"/>
        <end position="436"/>
    </location>
</feature>
<dbReference type="GO" id="GO:0007165">
    <property type="term" value="P:signal transduction"/>
    <property type="evidence" value="ECO:0007669"/>
    <property type="project" value="InterPro"/>
</dbReference>
<dbReference type="SUPFAM" id="SSF109604">
    <property type="entry name" value="HD-domain/PDEase-like"/>
    <property type="match status" value="1"/>
</dbReference>
<evidence type="ECO:0000313" key="10">
    <source>
        <dbReference type="EMBL" id="CAL5134149.1"/>
    </source>
</evidence>
<evidence type="ECO:0000256" key="4">
    <source>
        <dbReference type="PIRSR" id="PIRSR623088-1"/>
    </source>
</evidence>
<feature type="binding site" evidence="5">
    <location>
        <position position="801"/>
    </location>
    <ligand>
        <name>AMP</name>
        <dbReference type="ChEBI" id="CHEBI:456215"/>
    </ligand>
</feature>
<reference evidence="10" key="1">
    <citation type="submission" date="2024-06" db="EMBL/GenBank/DDBJ databases">
        <authorList>
            <person name="Liu X."/>
            <person name="Lenzi L."/>
            <person name="Haldenby T S."/>
            <person name="Uol C."/>
        </authorList>
    </citation>
    <scope>NUCLEOTIDE SEQUENCE</scope>
</reference>
<dbReference type="GO" id="GO:0046872">
    <property type="term" value="F:metal ion binding"/>
    <property type="evidence" value="ECO:0007669"/>
    <property type="project" value="UniProtKB-KW"/>
</dbReference>
<dbReference type="SMART" id="SM00471">
    <property type="entry name" value="HDc"/>
    <property type="match status" value="1"/>
</dbReference>
<feature type="region of interest" description="Disordered" evidence="8">
    <location>
        <begin position="456"/>
        <end position="521"/>
    </location>
</feature>
<feature type="compositionally biased region" description="Basic and acidic residues" evidence="8">
    <location>
        <begin position="35"/>
        <end position="47"/>
    </location>
</feature>
<feature type="active site" description="Proton donor" evidence="4">
    <location>
        <position position="592"/>
    </location>
</feature>
<organism evidence="10 11">
    <name type="scientific">Calicophoron daubneyi</name>
    <name type="common">Rumen fluke</name>
    <name type="synonym">Paramphistomum daubneyi</name>
    <dbReference type="NCBI Taxonomy" id="300641"/>
    <lineage>
        <taxon>Eukaryota</taxon>
        <taxon>Metazoa</taxon>
        <taxon>Spiralia</taxon>
        <taxon>Lophotrochozoa</taxon>
        <taxon>Platyhelminthes</taxon>
        <taxon>Trematoda</taxon>
        <taxon>Digenea</taxon>
        <taxon>Plagiorchiida</taxon>
        <taxon>Pronocephalata</taxon>
        <taxon>Paramphistomoidea</taxon>
        <taxon>Paramphistomidae</taxon>
        <taxon>Calicophoron</taxon>
    </lineage>
</organism>
<dbReference type="Pfam" id="PF00233">
    <property type="entry name" value="PDEase_I"/>
    <property type="match status" value="1"/>
</dbReference>
<dbReference type="AlphaFoldDB" id="A0AAV2TDE6"/>
<evidence type="ECO:0000256" key="5">
    <source>
        <dbReference type="PIRSR" id="PIRSR623088-2"/>
    </source>
</evidence>
<keyword evidence="1 6" id="KW-0479">Metal-binding</keyword>
<comment type="caution">
    <text evidence="10">The sequence shown here is derived from an EMBL/GenBank/DDBJ whole genome shotgun (WGS) entry which is preliminary data.</text>
</comment>
<feature type="compositionally biased region" description="Polar residues" evidence="8">
    <location>
        <begin position="485"/>
        <end position="503"/>
    </location>
</feature>
<comment type="cofactor">
    <cofactor evidence="7">
        <name>a divalent metal cation</name>
        <dbReference type="ChEBI" id="CHEBI:60240"/>
    </cofactor>
    <text evidence="7">Binds 2 divalent metal cations per subunit. Site 1 may preferentially bind zinc ions, while site 2 has a preference for magnesium and/or manganese ions.</text>
</comment>
<comment type="similarity">
    <text evidence="7">Belongs to the cyclic nucleotide phosphodiesterase family.</text>
</comment>
<keyword evidence="2 7" id="KW-0378">Hydrolase</keyword>
<evidence type="ECO:0000256" key="7">
    <source>
        <dbReference type="RuleBase" id="RU363067"/>
    </source>
</evidence>
<evidence type="ECO:0000259" key="9">
    <source>
        <dbReference type="PROSITE" id="PS51845"/>
    </source>
</evidence>
<name>A0AAV2TDE6_CALDB</name>
<dbReference type="Proteomes" id="UP001497525">
    <property type="component" value="Unassembled WGS sequence"/>
</dbReference>
<feature type="domain" description="PDEase" evidence="9">
    <location>
        <begin position="504"/>
        <end position="845"/>
    </location>
</feature>
<dbReference type="Pfam" id="PF18100">
    <property type="entry name" value="PDE4_UCR"/>
    <property type="match status" value="1"/>
</dbReference>
<dbReference type="EC" id="3.1.4.-" evidence="7"/>
<feature type="compositionally biased region" description="Acidic residues" evidence="8">
    <location>
        <begin position="858"/>
        <end position="868"/>
    </location>
</feature>
<evidence type="ECO:0000256" key="3">
    <source>
        <dbReference type="ARBA" id="ARBA00023149"/>
    </source>
</evidence>
<feature type="binding site" evidence="6">
    <location>
        <position position="633"/>
    </location>
    <ligand>
        <name>Zn(2+)</name>
        <dbReference type="ChEBI" id="CHEBI:29105"/>
        <label>1</label>
    </ligand>
</feature>
<feature type="binding site" evidence="5">
    <location>
        <begin position="592"/>
        <end position="596"/>
    </location>
    <ligand>
        <name>AMP</name>
        <dbReference type="ChEBI" id="CHEBI:456215"/>
    </ligand>
</feature>
<keyword evidence="3" id="KW-0114">cAMP</keyword>
<dbReference type="PANTHER" id="PTHR11347">
    <property type="entry name" value="CYCLIC NUCLEOTIDE PHOSPHODIESTERASE"/>
    <property type="match status" value="1"/>
</dbReference>
<dbReference type="InterPro" id="IPR040844">
    <property type="entry name" value="PDE4_UCR"/>
</dbReference>
<dbReference type="PRINTS" id="PR00387">
    <property type="entry name" value="PDIESTERASE1"/>
</dbReference>
<dbReference type="PROSITE" id="PS00126">
    <property type="entry name" value="PDEASE_I_1"/>
    <property type="match status" value="1"/>
</dbReference>
<dbReference type="InterPro" id="IPR023088">
    <property type="entry name" value="PDEase"/>
</dbReference>
<evidence type="ECO:0000256" key="8">
    <source>
        <dbReference type="SAM" id="MobiDB-lite"/>
    </source>
</evidence>
<dbReference type="InterPro" id="IPR003607">
    <property type="entry name" value="HD/PDEase_dom"/>
</dbReference>
<proteinExistence type="inferred from homology"/>
<accession>A0AAV2TDE6</accession>
<sequence>MWNKWCMPCCELRSSKQSKKRSENILGLPQGTGQEQEKLITPEERANDMSQVDSTARNTMNVNINSNSVAVQDKEDILTNEKISGGEASKNEAKAGVKEDLNFQGTAVSYATPITPSHTPRNLGLNAKLNQSKSHNTNEKHVWTLKDVLDSPLPESPKAKGDVDFLEKSQIEETQKLKSQEHAPTKPRVTKISEDVDTVYILPRRNPRGGSMYHHHATFFLPRISTDPTDVRNETMDNYDMNVKPFPTRRGSMIVRSGRTTANSSITNASEYSGSGSAVENFIVTPFAQVLVSMQRIRHAFICLTRAQSTHRFGAISSAIPEPSPADLIMPDNPQYKIVATETLDELEWCLKQLENIQTKRPVSDMAFSKFKRLLNKELNSFSETDKSRNDISAYICGTFLEDEKDAEADKEIELSLERRRSSGQSSGNQDQSAAAPGAKLPTAVHNVEVISTSSKNTADALTGRTDAPEGSGTSAVTAAKPLDESSTISATTLSDESKTPNGEQRGEMTPMHGIPTPNDKELDERFTQTLDTWGADIFEFDRLSNGHALTTTAYRIFKNRDLMNIFSIDPANFVRYILKVESTYHADVPYHNALHAADVLQTSHFLLQAEPLEDVFSDLEILAVLFASIIHDVDHPGLTNQFLINTGHDLALQYNDSSVLENHHLYVAFKLLNEKDCDFLASLNAKKRLALRRMVIELVLATDMSKHMSLLADLRTMVETKKVSGSGLLNLDNYADRIQILQNMMHCADLSNAAKPLRLNRKWTTRLQEEFFRQGDRERSLKIEISPMCDRETVAVEKSQVSFIDFVAHPLLESWCDLVHPSEQIILDTLADNRDWYESQAEGVKSARSRPTLPTAEENDEESAACN</sequence>
<feature type="binding site" evidence="5">
    <location>
        <position position="750"/>
    </location>
    <ligand>
        <name>AMP</name>
        <dbReference type="ChEBI" id="CHEBI:456215"/>
    </ligand>
</feature>
<feature type="binding site" evidence="6">
    <location>
        <position position="633"/>
    </location>
    <ligand>
        <name>Zn(2+)</name>
        <dbReference type="ChEBI" id="CHEBI:29105"/>
        <label>2</label>
    </ligand>
</feature>